<dbReference type="EMBL" id="PIQH01000004">
    <property type="protein sequence ID" value="RUO80388.1"/>
    <property type="molecule type" value="Genomic_DNA"/>
</dbReference>
<keyword evidence="1" id="KW-1133">Transmembrane helix</keyword>
<dbReference type="Proteomes" id="UP000287996">
    <property type="component" value="Unassembled WGS sequence"/>
</dbReference>
<reference evidence="2 3" key="1">
    <citation type="journal article" date="2011" name="Front. Microbiol.">
        <title>Genomic signatures of strain selection and enhancement in Bacillus atrophaeus var. globigii, a historical biowarfare simulant.</title>
        <authorList>
            <person name="Gibbons H.S."/>
            <person name="Broomall S.M."/>
            <person name="McNew L.A."/>
            <person name="Daligault H."/>
            <person name="Chapman C."/>
            <person name="Bruce D."/>
            <person name="Karavis M."/>
            <person name="Krepps M."/>
            <person name="McGregor P.A."/>
            <person name="Hong C."/>
            <person name="Park K.H."/>
            <person name="Akmal A."/>
            <person name="Feldman A."/>
            <person name="Lin J.S."/>
            <person name="Chang W.E."/>
            <person name="Higgs B.W."/>
            <person name="Demirev P."/>
            <person name="Lindquist J."/>
            <person name="Liem A."/>
            <person name="Fochler E."/>
            <person name="Read T.D."/>
            <person name="Tapia R."/>
            <person name="Johnson S."/>
            <person name="Bishop-Lilly K.A."/>
            <person name="Detter C."/>
            <person name="Han C."/>
            <person name="Sozhamannan S."/>
            <person name="Rosenzweig C.N."/>
            <person name="Skowronski E.W."/>
        </authorList>
    </citation>
    <scope>NUCLEOTIDE SEQUENCE [LARGE SCALE GENOMIC DNA]</scope>
    <source>
        <strain evidence="2 3">CC-PW-9</strain>
    </source>
</reference>
<proteinExistence type="predicted"/>
<evidence type="ECO:0000313" key="3">
    <source>
        <dbReference type="Proteomes" id="UP000287996"/>
    </source>
</evidence>
<keyword evidence="3" id="KW-1185">Reference proteome</keyword>
<comment type="caution">
    <text evidence="2">The sequence shown here is derived from an EMBL/GenBank/DDBJ whole genome shotgun (WGS) entry which is preliminary data.</text>
</comment>
<protein>
    <submittedName>
        <fullName evidence="2">Uncharacterized protein</fullName>
    </submittedName>
</protein>
<gene>
    <name evidence="2" type="ORF">CWI84_04790</name>
</gene>
<dbReference type="AlphaFoldDB" id="A0A432ZRC3"/>
<sequence>MAMNDVITAHIFRECIDKSQLRLRWVKQRAQSLGYGYLDIVRFGDAYWLMLANQPLADWVSECLRQWHKLPSALVLYQHDDQLWCAVWQRPHQLQVFTDVEAAIEVWHSNVQQLIWCTSDCAANWLLAPPAKALECELPAPRPLRAINQIGQLECWRRRRQLSALWLLMLLIFAVLASAIYWLTDTPSNALAKVLPTLQVTATAQPNAVSALMRLQKLIMLVQRRFNLWPTEAIWQGHWIVSGQFAYPLPPNYPAPYLRRQLAQRGVTFSVQQQRWRVEWLKPPTAANAAVLALTSMQQSLLSIVENRLNFSQLMTSQLAGLEQQLKTSGFGLKSAQLVRRDGLWQGQLERHSASPNSR</sequence>
<evidence type="ECO:0000256" key="1">
    <source>
        <dbReference type="SAM" id="Phobius"/>
    </source>
</evidence>
<keyword evidence="1" id="KW-0472">Membrane</keyword>
<organism evidence="2 3">
    <name type="scientific">Idiomarina tyrosinivorans</name>
    <dbReference type="NCBI Taxonomy" id="1445662"/>
    <lineage>
        <taxon>Bacteria</taxon>
        <taxon>Pseudomonadati</taxon>
        <taxon>Pseudomonadota</taxon>
        <taxon>Gammaproteobacteria</taxon>
        <taxon>Alteromonadales</taxon>
        <taxon>Idiomarinaceae</taxon>
        <taxon>Idiomarina</taxon>
    </lineage>
</organism>
<keyword evidence="1" id="KW-0812">Transmembrane</keyword>
<accession>A0A432ZRC3</accession>
<feature type="transmembrane region" description="Helical" evidence="1">
    <location>
        <begin position="164"/>
        <end position="183"/>
    </location>
</feature>
<name>A0A432ZRC3_9GAMM</name>
<evidence type="ECO:0000313" key="2">
    <source>
        <dbReference type="EMBL" id="RUO80388.1"/>
    </source>
</evidence>